<dbReference type="HOGENOM" id="CLU_3402613_0_0_4"/>
<organism evidence="1 2">
    <name type="scientific">Mycetohabitans rhizoxinica (strain DSM 19002 / CIP 109453 / HKI 454)</name>
    <name type="common">Paraburkholderia rhizoxinica</name>
    <dbReference type="NCBI Taxonomy" id="882378"/>
    <lineage>
        <taxon>Bacteria</taxon>
        <taxon>Pseudomonadati</taxon>
        <taxon>Pseudomonadota</taxon>
        <taxon>Betaproteobacteria</taxon>
        <taxon>Burkholderiales</taxon>
        <taxon>Burkholderiaceae</taxon>
        <taxon>Mycetohabitans</taxon>
    </lineage>
</organism>
<keyword evidence="1" id="KW-0614">Plasmid</keyword>
<accession>E5AUS0</accession>
<protein>
    <submittedName>
        <fullName evidence="1">Uncharacterized protein</fullName>
    </submittedName>
</protein>
<proteinExistence type="predicted"/>
<reference evidence="1 2" key="1">
    <citation type="journal article" date="2011" name="J. Bacteriol.">
        <title>Complete genome sequence of Burkholderia rhizoxinica, an endosymbiont of Rhizopus microsporus.</title>
        <authorList>
            <person name="Lackner G."/>
            <person name="Moebius N."/>
            <person name="Partida-Martinez L."/>
            <person name="Hertweck C."/>
        </authorList>
    </citation>
    <scope>NUCLEOTIDE SEQUENCE [LARGE SCALE GENOMIC DNA]</scope>
    <source>
        <strain evidence="2">DSM 19002 / CIP 109453 / HKI 454</strain>
        <plasmid evidence="1 2">pBRH01</plasmid>
    </source>
</reference>
<evidence type="ECO:0000313" key="1">
    <source>
        <dbReference type="EMBL" id="CBW76844.1"/>
    </source>
</evidence>
<gene>
    <name evidence="1" type="ordered locus">RBRH_00289</name>
</gene>
<geneLocation type="plasmid" evidence="1 2">
    <name>pBRH01</name>
</geneLocation>
<sequence length="30" mass="3382">MHRGAWAFNALVVQFTTMGKIKSTEVQNES</sequence>
<dbReference type="AlphaFoldDB" id="E5AUS0"/>
<dbReference type="EMBL" id="FR687360">
    <property type="protein sequence ID" value="CBW76844.1"/>
    <property type="molecule type" value="Genomic_DNA"/>
</dbReference>
<dbReference type="Proteomes" id="UP000007437">
    <property type="component" value="Plasmid pBRH01"/>
</dbReference>
<name>E5AUS0_MYCRK</name>
<dbReference type="KEGG" id="brh:RBRH_00289"/>
<evidence type="ECO:0000313" key="2">
    <source>
        <dbReference type="Proteomes" id="UP000007437"/>
    </source>
</evidence>